<feature type="non-terminal residue" evidence="1">
    <location>
        <position position="169"/>
    </location>
</feature>
<reference evidence="1" key="1">
    <citation type="journal article" date="2014" name="Front. Microbiol.">
        <title>High frequency of phylogenetically diverse reductive dehalogenase-homologous genes in deep subseafloor sedimentary metagenomes.</title>
        <authorList>
            <person name="Kawai M."/>
            <person name="Futagami T."/>
            <person name="Toyoda A."/>
            <person name="Takaki Y."/>
            <person name="Nishi S."/>
            <person name="Hori S."/>
            <person name="Arai W."/>
            <person name="Tsubouchi T."/>
            <person name="Morono Y."/>
            <person name="Uchiyama I."/>
            <person name="Ito T."/>
            <person name="Fujiyama A."/>
            <person name="Inagaki F."/>
            <person name="Takami H."/>
        </authorList>
    </citation>
    <scope>NUCLEOTIDE SEQUENCE</scope>
    <source>
        <strain evidence="1">Expedition CK06-06</strain>
    </source>
</reference>
<accession>X0V2T0</accession>
<comment type="caution">
    <text evidence="1">The sequence shown here is derived from an EMBL/GenBank/DDBJ whole genome shotgun (WGS) entry which is preliminary data.</text>
</comment>
<dbReference type="AlphaFoldDB" id="X0V2T0"/>
<sequence length="169" mass="18516">MEDRMRRISILLSGAMLLGLAALPAGAAQEPLPAGAAELIDPGHEMKWLAVARPQGNLAMGGRPQRTRVEIVVERWSTDEERQQYIGLLAEQGYQQVVAAFHAAAPVGRIRVGQGVSYPLSMAFMTEEDGKRVVHLATDRPIGGFEGMHQNVTMRFAFVIIEMTLGDDY</sequence>
<proteinExistence type="predicted"/>
<gene>
    <name evidence="1" type="ORF">S01H1_43186</name>
</gene>
<protein>
    <submittedName>
        <fullName evidence="1">Uncharacterized protein</fullName>
    </submittedName>
</protein>
<evidence type="ECO:0000313" key="1">
    <source>
        <dbReference type="EMBL" id="GAG12414.1"/>
    </source>
</evidence>
<organism evidence="1">
    <name type="scientific">marine sediment metagenome</name>
    <dbReference type="NCBI Taxonomy" id="412755"/>
    <lineage>
        <taxon>unclassified sequences</taxon>
        <taxon>metagenomes</taxon>
        <taxon>ecological metagenomes</taxon>
    </lineage>
</organism>
<name>X0V2T0_9ZZZZ</name>
<dbReference type="EMBL" id="BARS01027495">
    <property type="protein sequence ID" value="GAG12414.1"/>
    <property type="molecule type" value="Genomic_DNA"/>
</dbReference>